<dbReference type="EMBL" id="JACWLN010000002">
    <property type="protein sequence ID" value="MBD1260001.1"/>
    <property type="molecule type" value="Genomic_DNA"/>
</dbReference>
<keyword evidence="1" id="KW-0328">Glycosyltransferase</keyword>
<proteinExistence type="predicted"/>
<dbReference type="PANTHER" id="PTHR30160">
    <property type="entry name" value="TETRAACYLDISACCHARIDE 4'-KINASE-RELATED"/>
    <property type="match status" value="1"/>
</dbReference>
<comment type="caution">
    <text evidence="3">The sequence shown here is derived from an EMBL/GenBank/DDBJ whole genome shotgun (WGS) entry which is preliminary data.</text>
</comment>
<keyword evidence="2" id="KW-0808">Transferase</keyword>
<dbReference type="Proteomes" id="UP000651837">
    <property type="component" value="Unassembled WGS sequence"/>
</dbReference>
<evidence type="ECO:0000256" key="2">
    <source>
        <dbReference type="ARBA" id="ARBA00022679"/>
    </source>
</evidence>
<gene>
    <name evidence="3" type="ORF">HZY62_05330</name>
</gene>
<dbReference type="InterPro" id="IPR051199">
    <property type="entry name" value="LPS_LOS_Heptosyltrfase"/>
</dbReference>
<protein>
    <submittedName>
        <fullName evidence="3">Glycosyltransferase family 9 protein</fullName>
    </submittedName>
</protein>
<evidence type="ECO:0000256" key="1">
    <source>
        <dbReference type="ARBA" id="ARBA00022676"/>
    </source>
</evidence>
<sequence>MENGRHLLVIRLSAMGDVAMTVPVIKSLLDAYPDLKVTVLTKKFLVPIFNGLERVNVHVADVSGKHKGVFGLWKLYQELKVLKIDAVADLHNVLRSNILKQYFRLDRIPFIQIDKGRKEKKALTAEKNRVFKQLKTTHQRYADVFSQMGYPFNLTINNYLPKRTLPNFILDTVGSDSRKWVGIAPFAAFSGKMYPLELMEQVVRDLNSTNQYKILLFGGGQKEKELLDSWAVTYNDCLSVVGKLTLEEELALISNLDVMVSMDSGNAHLAALFGIPTITLWGVTHPFAGFYPYGQDLDNALLSDRTNYPLIPTSIYGNKVPKGYENVMTSIDPEDILEKIIFLLNA</sequence>
<accession>A0ABR7VYR3</accession>
<keyword evidence="4" id="KW-1185">Reference proteome</keyword>
<dbReference type="Gene3D" id="3.40.50.2000">
    <property type="entry name" value="Glycogen Phosphorylase B"/>
    <property type="match status" value="2"/>
</dbReference>
<name>A0ABR7VYR3_9FLAO</name>
<dbReference type="SUPFAM" id="SSF53756">
    <property type="entry name" value="UDP-Glycosyltransferase/glycogen phosphorylase"/>
    <property type="match status" value="1"/>
</dbReference>
<dbReference type="CDD" id="cd03789">
    <property type="entry name" value="GT9_LPS_heptosyltransferase"/>
    <property type="match status" value="1"/>
</dbReference>
<evidence type="ECO:0000313" key="3">
    <source>
        <dbReference type="EMBL" id="MBD1260001.1"/>
    </source>
</evidence>
<dbReference type="Pfam" id="PF01075">
    <property type="entry name" value="Glyco_transf_9"/>
    <property type="match status" value="1"/>
</dbReference>
<dbReference type="InterPro" id="IPR002201">
    <property type="entry name" value="Glyco_trans_9"/>
</dbReference>
<evidence type="ECO:0000313" key="4">
    <source>
        <dbReference type="Proteomes" id="UP000651837"/>
    </source>
</evidence>
<organism evidence="3 4">
    <name type="scientific">Maribacter polysiphoniae</name>
    <dbReference type="NCBI Taxonomy" id="429344"/>
    <lineage>
        <taxon>Bacteria</taxon>
        <taxon>Pseudomonadati</taxon>
        <taxon>Bacteroidota</taxon>
        <taxon>Flavobacteriia</taxon>
        <taxon>Flavobacteriales</taxon>
        <taxon>Flavobacteriaceae</taxon>
        <taxon>Maribacter</taxon>
    </lineage>
</organism>
<dbReference type="RefSeq" id="WP_109648407.1">
    <property type="nucleotide sequence ID" value="NZ_JACWLN010000002.1"/>
</dbReference>
<dbReference type="PANTHER" id="PTHR30160:SF22">
    <property type="entry name" value="LIPOPOLYSACCHARIDE CORE BIOSYNTHESIS PROTEIN"/>
    <property type="match status" value="1"/>
</dbReference>
<reference evidence="3 4" key="1">
    <citation type="submission" date="2020-07" db="EMBL/GenBank/DDBJ databases">
        <title>The draft genome sequence of Maribacter polysiphoniae KCTC 22021.</title>
        <authorList>
            <person name="Mu L."/>
        </authorList>
    </citation>
    <scope>NUCLEOTIDE SEQUENCE [LARGE SCALE GENOMIC DNA]</scope>
    <source>
        <strain evidence="3 4">KCTC 22021</strain>
    </source>
</reference>